<evidence type="ECO:0000313" key="1">
    <source>
        <dbReference type="EMBL" id="QFS51080.1"/>
    </source>
</evidence>
<protein>
    <submittedName>
        <fullName evidence="1">Uncharacterized protein</fullName>
    </submittedName>
</protein>
<organism evidence="1 2">
    <name type="scientific">Nostoc sphaeroides CCNUC1</name>
    <dbReference type="NCBI Taxonomy" id="2653204"/>
    <lineage>
        <taxon>Bacteria</taxon>
        <taxon>Bacillati</taxon>
        <taxon>Cyanobacteriota</taxon>
        <taxon>Cyanophyceae</taxon>
        <taxon>Nostocales</taxon>
        <taxon>Nostocaceae</taxon>
        <taxon>Nostoc</taxon>
    </lineage>
</organism>
<dbReference type="EMBL" id="CP045227">
    <property type="protein sequence ID" value="QFS51080.1"/>
    <property type="molecule type" value="Genomic_DNA"/>
</dbReference>
<gene>
    <name evidence="1" type="ORF">GXM_08574</name>
</gene>
<keyword evidence="2" id="KW-1185">Reference proteome</keyword>
<name>A0A5P8WEQ8_9NOSO</name>
<accession>A0A5P8WEQ8</accession>
<dbReference type="AlphaFoldDB" id="A0A5P8WEQ8"/>
<proteinExistence type="predicted"/>
<dbReference type="KEGG" id="nsh:GXM_08574"/>
<sequence length="49" mass="5517">MAINPQTINPLTLPSAFPKKPCLRWAMTEQLSTTSKVYVLIDSEKILLN</sequence>
<dbReference type="Proteomes" id="UP000326678">
    <property type="component" value="Chromosome Gxm2"/>
</dbReference>
<reference evidence="1 2" key="1">
    <citation type="submission" date="2019-10" db="EMBL/GenBank/DDBJ databases">
        <title>Genomic and transcriptomic insights into the perfect genentic adaptation of a filamentous nitrogen-fixing cyanobacterium to rice fields.</title>
        <authorList>
            <person name="Chen Z."/>
        </authorList>
    </citation>
    <scope>NUCLEOTIDE SEQUENCE [LARGE SCALE GENOMIC DNA]</scope>
    <source>
        <strain evidence="1">CCNUC1</strain>
    </source>
</reference>
<evidence type="ECO:0000313" key="2">
    <source>
        <dbReference type="Proteomes" id="UP000326678"/>
    </source>
</evidence>